<dbReference type="AlphaFoldDB" id="A0AA39R307"/>
<organism evidence="1 2">
    <name type="scientific">Cladonia borealis</name>
    <dbReference type="NCBI Taxonomy" id="184061"/>
    <lineage>
        <taxon>Eukaryota</taxon>
        <taxon>Fungi</taxon>
        <taxon>Dikarya</taxon>
        <taxon>Ascomycota</taxon>
        <taxon>Pezizomycotina</taxon>
        <taxon>Lecanoromycetes</taxon>
        <taxon>OSLEUM clade</taxon>
        <taxon>Lecanoromycetidae</taxon>
        <taxon>Lecanorales</taxon>
        <taxon>Lecanorineae</taxon>
        <taxon>Cladoniaceae</taxon>
        <taxon>Cladonia</taxon>
    </lineage>
</organism>
<proteinExistence type="predicted"/>
<evidence type="ECO:0000313" key="2">
    <source>
        <dbReference type="Proteomes" id="UP001166286"/>
    </source>
</evidence>
<protein>
    <submittedName>
        <fullName evidence="1">Uncharacterized protein</fullName>
    </submittedName>
</protein>
<dbReference type="EMBL" id="JAFEKC020000006">
    <property type="protein sequence ID" value="KAK0513962.1"/>
    <property type="molecule type" value="Genomic_DNA"/>
</dbReference>
<evidence type="ECO:0000313" key="1">
    <source>
        <dbReference type="EMBL" id="KAK0513962.1"/>
    </source>
</evidence>
<dbReference type="Proteomes" id="UP001166286">
    <property type="component" value="Unassembled WGS sequence"/>
</dbReference>
<accession>A0AA39R307</accession>
<reference evidence="1" key="1">
    <citation type="submission" date="2023-03" db="EMBL/GenBank/DDBJ databases">
        <title>Complete genome of Cladonia borealis.</title>
        <authorList>
            <person name="Park H."/>
        </authorList>
    </citation>
    <scope>NUCLEOTIDE SEQUENCE</scope>
    <source>
        <strain evidence="1">ANT050790</strain>
    </source>
</reference>
<gene>
    <name evidence="1" type="ORF">JMJ35_003684</name>
</gene>
<comment type="caution">
    <text evidence="1">The sequence shown here is derived from an EMBL/GenBank/DDBJ whole genome shotgun (WGS) entry which is preliminary data.</text>
</comment>
<name>A0AA39R307_9LECA</name>
<keyword evidence="2" id="KW-1185">Reference proteome</keyword>
<sequence>MSVSTERDMSIRKSMKIACRMARQHPPTTCVAYGVPVSLEILGARLETHKECRATLTAFECCIQKLPRLPLEVWRMIVKEVQQAAYKEKLEWWKAANECCKNVCKHGDDEDGDDLNGHGNPLKMMAKIIRCRKIFEDDFGLEIRFMVHYIHEYWTQTDRHGCILLVYIVLPHIVQAGMIDYNDGEHKYTTCSICSFSVVNSVPEPTPEQTQLFKTVLKRLHLQPMYHNLSRHLDLKDRLETPASSSDSWPKLLILTSGLIQ</sequence>